<evidence type="ECO:0000313" key="4">
    <source>
        <dbReference type="EMBL" id="OUK05160.1"/>
    </source>
</evidence>
<sequence length="435" mass="46429">MIKNALKAKFKFWLLGLFLPIGSLIGGVCLVVIVLASIFAAQGPTNTCDATTDGGNNSNVPVNGDWTHKGTSAYNNAKEIFDHLTKKQGFSGAGGSGAVAVANRESGFDPQAKNPGGGVAGVFQWSGWDNTINGNRIHSEGSIKGTDSSTLTMSNEMKLVDFELKGGYKKTRQIVGTATDPTQAALDWSVNYEGVALSDGQTNKDKIISDAKAAYILFDGASIPDEIIDTGGGDDPSDDDQDSSSNDACDSDSAVTDGDILPDKFKSGGTWKPKDLPEELKKYAHDPKALGLQFGNDSGWDRPGNQCIHLTVSYFNKIWDVVYTHWPASGLYGYETASHLAKQFGGKVSKNPVSGAAFQIPAGQDSTGSAGHTGIVDYVFKDGTLMITEQNYHNMSGEANGTSDTWNFRLVPKSEYGKTGWGFYVLEGQKAKWGK</sequence>
<dbReference type="InterPro" id="IPR038765">
    <property type="entry name" value="Papain-like_cys_pep_sf"/>
</dbReference>
<keyword evidence="2" id="KW-0472">Membrane</keyword>
<dbReference type="Gene3D" id="1.10.530.10">
    <property type="match status" value="1"/>
</dbReference>
<evidence type="ECO:0000313" key="5">
    <source>
        <dbReference type="Proteomes" id="UP000194606"/>
    </source>
</evidence>
<dbReference type="InterPro" id="IPR041219">
    <property type="entry name" value="Phage_lysozyme2"/>
</dbReference>
<feature type="domain" description="Peptidase C51" evidence="3">
    <location>
        <begin position="282"/>
        <end position="418"/>
    </location>
</feature>
<dbReference type="Pfam" id="PF05257">
    <property type="entry name" value="CHAP"/>
    <property type="match status" value="1"/>
</dbReference>
<protein>
    <recommendedName>
        <fullName evidence="3">Peptidase C51 domain-containing protein</fullName>
    </recommendedName>
</protein>
<evidence type="ECO:0000256" key="1">
    <source>
        <dbReference type="SAM" id="MobiDB-lite"/>
    </source>
</evidence>
<feature type="compositionally biased region" description="Basic and acidic residues" evidence="1">
    <location>
        <begin position="261"/>
        <end position="273"/>
    </location>
</feature>
<reference evidence="4 5" key="1">
    <citation type="submission" date="2017-02" db="EMBL/GenBank/DDBJ databases">
        <authorList>
            <person name="Peterson S.W."/>
        </authorList>
    </citation>
    <scope>NUCLEOTIDE SEQUENCE [LARGE SCALE GENOMIC DNA]</scope>
    <source>
        <strain evidence="4">159469</strain>
    </source>
</reference>
<organism evidence="4 5">
    <name type="scientific">Lactococcus petauri</name>
    <dbReference type="NCBI Taxonomy" id="1940789"/>
    <lineage>
        <taxon>Bacteria</taxon>
        <taxon>Bacillati</taxon>
        <taxon>Bacillota</taxon>
        <taxon>Bacilli</taxon>
        <taxon>Lactobacillales</taxon>
        <taxon>Streptococcaceae</taxon>
        <taxon>Lactococcus</taxon>
    </lineage>
</organism>
<dbReference type="Gene3D" id="3.90.1720.10">
    <property type="entry name" value="endopeptidase domain like (from Nostoc punctiforme)"/>
    <property type="match status" value="1"/>
</dbReference>
<dbReference type="InterPro" id="IPR007921">
    <property type="entry name" value="CHAP_dom"/>
</dbReference>
<gene>
    <name evidence="4" type="ORF">BZZ03_00110</name>
</gene>
<accession>A0A252CFN8</accession>
<dbReference type="EMBL" id="MUIZ01000001">
    <property type="protein sequence ID" value="OUK05160.1"/>
    <property type="molecule type" value="Genomic_DNA"/>
</dbReference>
<evidence type="ECO:0000256" key="2">
    <source>
        <dbReference type="SAM" id="Phobius"/>
    </source>
</evidence>
<dbReference type="SUPFAM" id="SSF54001">
    <property type="entry name" value="Cysteine proteinases"/>
    <property type="match status" value="1"/>
</dbReference>
<feature type="transmembrane region" description="Helical" evidence="2">
    <location>
        <begin position="12"/>
        <end position="39"/>
    </location>
</feature>
<comment type="caution">
    <text evidence="4">The sequence shown here is derived from an EMBL/GenBank/DDBJ whole genome shotgun (WGS) entry which is preliminary data.</text>
</comment>
<keyword evidence="2" id="KW-1133">Transmembrane helix</keyword>
<evidence type="ECO:0000259" key="3">
    <source>
        <dbReference type="PROSITE" id="PS50911"/>
    </source>
</evidence>
<name>A0A252CFN8_9LACT</name>
<proteinExistence type="predicted"/>
<feature type="region of interest" description="Disordered" evidence="1">
    <location>
        <begin position="227"/>
        <end position="273"/>
    </location>
</feature>
<dbReference type="RefSeq" id="WP_086581853.1">
    <property type="nucleotide sequence ID" value="NZ_MUIZ01000001.1"/>
</dbReference>
<dbReference type="Pfam" id="PF18013">
    <property type="entry name" value="Phage_lysozyme2"/>
    <property type="match status" value="1"/>
</dbReference>
<dbReference type="Proteomes" id="UP000194606">
    <property type="component" value="Unassembled WGS sequence"/>
</dbReference>
<dbReference type="AlphaFoldDB" id="A0A252CFN8"/>
<dbReference type="PROSITE" id="PS50911">
    <property type="entry name" value="CHAP"/>
    <property type="match status" value="1"/>
</dbReference>
<keyword evidence="2" id="KW-0812">Transmembrane</keyword>
<feature type="compositionally biased region" description="Low complexity" evidence="1">
    <location>
        <begin position="243"/>
        <end position="253"/>
    </location>
</feature>